<keyword evidence="3" id="KW-0442">Lipid degradation</keyword>
<feature type="signal peptide" evidence="5">
    <location>
        <begin position="1"/>
        <end position="24"/>
    </location>
</feature>
<reference evidence="6" key="1">
    <citation type="submission" date="2019-09" db="EMBL/GenBank/DDBJ databases">
        <title>Draft genome information of white flower Hibiscus syriacus.</title>
        <authorList>
            <person name="Kim Y.-M."/>
        </authorList>
    </citation>
    <scope>NUCLEOTIDE SEQUENCE [LARGE SCALE GENOMIC DNA]</scope>
    <source>
        <strain evidence="6">YM2019G1</strain>
    </source>
</reference>
<sequence>MGTITNKLIVTVSILFRVLSICCAQNIAAFFVFGDSLVEAGNNFYIDTVAKPVFPNGEELGFKDYAPPFLAPNITGDMILKGVNYASSGAGILQATGSIFGERICMDRQLDYFGKTRQDIISKIGAPAAQALLRNSLYFLSIGANDVLFGEYETLDRNSYTNEVVSNFKSQIIRLYNMDARKFAVAGVSKVGSIPFEIDTHICAQNCAESLNNFAKLLNSKLKSLVEDLTNSLAGSILIYVDNYAVTEEIINNSRSYGFENVDYACCEVIGRHGGLIPCMEVSRVCSDRKKYMFWDPFHPTESAILIAAKYILDGGELGFKNYAPPFLVPNTSGDMILKGVNSASSGAGILQFTGSAMGERICMDTQMDYFAKTRQDIISRIGAPAAQALLRNSLYFLLIGSNDILYGEYSILDVNQFVDEVVSSFKSQLIRLYNLDARKTAVSNAPKVGCMPFEIDAHICTHDCVASLNELAKLCNSKLKSMLEGLTKNLTGSTFVYVDNYAVTEDLIDNYRSYGFGNANCACCEVIGRHGGLLPCIPVSQVCPDRTKYVFWDPFHPTESAVLIGAKHLLDGGLKYVSPINIRQLVNS</sequence>
<comment type="caution">
    <text evidence="6">The sequence shown here is derived from an EMBL/GenBank/DDBJ whole genome shotgun (WGS) entry which is preliminary data.</text>
</comment>
<evidence type="ECO:0000256" key="4">
    <source>
        <dbReference type="ARBA" id="ARBA00023098"/>
    </source>
</evidence>
<dbReference type="InterPro" id="IPR008265">
    <property type="entry name" value="Lipase_GDSL_AS"/>
</dbReference>
<proteinExistence type="inferred from homology"/>
<evidence type="ECO:0000313" key="6">
    <source>
        <dbReference type="EMBL" id="KAE8715207.1"/>
    </source>
</evidence>
<keyword evidence="4" id="KW-0443">Lipid metabolism</keyword>
<dbReference type="EMBL" id="VEPZ02000866">
    <property type="protein sequence ID" value="KAE8715207.1"/>
    <property type="molecule type" value="Genomic_DNA"/>
</dbReference>
<evidence type="ECO:0000256" key="2">
    <source>
        <dbReference type="ARBA" id="ARBA00022801"/>
    </source>
</evidence>
<gene>
    <name evidence="6" type="ORF">F3Y22_tig00110186pilonHSYRG00154</name>
</gene>
<evidence type="ECO:0000313" key="7">
    <source>
        <dbReference type="Proteomes" id="UP000436088"/>
    </source>
</evidence>
<keyword evidence="2" id="KW-0378">Hydrolase</keyword>
<dbReference type="InterPro" id="IPR001087">
    <property type="entry name" value="GDSL"/>
</dbReference>
<dbReference type="Proteomes" id="UP000436088">
    <property type="component" value="Unassembled WGS sequence"/>
</dbReference>
<dbReference type="Gene3D" id="3.40.50.1110">
    <property type="entry name" value="SGNH hydrolase"/>
    <property type="match status" value="2"/>
</dbReference>
<name>A0A6A3BGN3_HIBSY</name>
<organism evidence="6 7">
    <name type="scientific">Hibiscus syriacus</name>
    <name type="common">Rose of Sharon</name>
    <dbReference type="NCBI Taxonomy" id="106335"/>
    <lineage>
        <taxon>Eukaryota</taxon>
        <taxon>Viridiplantae</taxon>
        <taxon>Streptophyta</taxon>
        <taxon>Embryophyta</taxon>
        <taxon>Tracheophyta</taxon>
        <taxon>Spermatophyta</taxon>
        <taxon>Magnoliopsida</taxon>
        <taxon>eudicotyledons</taxon>
        <taxon>Gunneridae</taxon>
        <taxon>Pentapetalae</taxon>
        <taxon>rosids</taxon>
        <taxon>malvids</taxon>
        <taxon>Malvales</taxon>
        <taxon>Malvaceae</taxon>
        <taxon>Malvoideae</taxon>
        <taxon>Hibiscus</taxon>
    </lineage>
</organism>
<feature type="chain" id="PRO_5025506236" evidence="5">
    <location>
        <begin position="25"/>
        <end position="589"/>
    </location>
</feature>
<keyword evidence="5" id="KW-0732">Signal</keyword>
<evidence type="ECO:0000256" key="5">
    <source>
        <dbReference type="SAM" id="SignalP"/>
    </source>
</evidence>
<protein>
    <submittedName>
        <fullName evidence="6">GDSL-like Lipase/Acylhydrolase superfamily protein</fullName>
    </submittedName>
</protein>
<dbReference type="SUPFAM" id="SSF52266">
    <property type="entry name" value="SGNH hydrolase"/>
    <property type="match status" value="1"/>
</dbReference>
<dbReference type="PROSITE" id="PS01098">
    <property type="entry name" value="LIPASE_GDSL_SER"/>
    <property type="match status" value="1"/>
</dbReference>
<dbReference type="PANTHER" id="PTHR45648">
    <property type="entry name" value="GDSL LIPASE/ACYLHYDROLASE FAMILY PROTEIN (AFU_ORTHOLOGUE AFUA_4G14700)"/>
    <property type="match status" value="1"/>
</dbReference>
<evidence type="ECO:0000256" key="3">
    <source>
        <dbReference type="ARBA" id="ARBA00022963"/>
    </source>
</evidence>
<dbReference type="InterPro" id="IPR036514">
    <property type="entry name" value="SGNH_hydro_sf"/>
</dbReference>
<dbReference type="InterPro" id="IPR051058">
    <property type="entry name" value="GDSL_Est/Lipase"/>
</dbReference>
<accession>A0A6A3BGN3</accession>
<dbReference type="AlphaFoldDB" id="A0A6A3BGN3"/>
<dbReference type="Pfam" id="PF00657">
    <property type="entry name" value="Lipase_GDSL"/>
    <property type="match status" value="2"/>
</dbReference>
<dbReference type="InterPro" id="IPR035669">
    <property type="entry name" value="SGNH_plant_lipase-like"/>
</dbReference>
<dbReference type="CDD" id="cd01837">
    <property type="entry name" value="SGNH_plant_lipase_like"/>
    <property type="match status" value="1"/>
</dbReference>
<dbReference type="FunFam" id="3.40.50.1110:FF:000003">
    <property type="entry name" value="GDSL esterase/lipase APG"/>
    <property type="match status" value="2"/>
</dbReference>
<comment type="similarity">
    <text evidence="1">Belongs to the 'GDSL' lipolytic enzyme family.</text>
</comment>
<dbReference type="GO" id="GO:0016298">
    <property type="term" value="F:lipase activity"/>
    <property type="evidence" value="ECO:0007669"/>
    <property type="project" value="InterPro"/>
</dbReference>
<dbReference type="GO" id="GO:0016042">
    <property type="term" value="P:lipid catabolic process"/>
    <property type="evidence" value="ECO:0007669"/>
    <property type="project" value="UniProtKB-KW"/>
</dbReference>
<evidence type="ECO:0000256" key="1">
    <source>
        <dbReference type="ARBA" id="ARBA00008668"/>
    </source>
</evidence>
<dbReference type="PANTHER" id="PTHR45648:SF9">
    <property type="entry name" value="PROLINE-RICH PROTEIN APG, PUTATIVE-RELATED"/>
    <property type="match status" value="1"/>
</dbReference>
<keyword evidence="7" id="KW-1185">Reference proteome</keyword>